<name>S7TP50_DESML</name>
<dbReference type="AlphaFoldDB" id="S7TP50"/>
<gene>
    <name evidence="3" type="ORF">dsmv_0417</name>
</gene>
<proteinExistence type="predicted"/>
<comment type="caution">
    <text evidence="3">The sequence shown here is derived from an EMBL/GenBank/DDBJ whole genome shotgun (WGS) entry which is preliminary data.</text>
</comment>
<keyword evidence="1" id="KW-0175">Coiled coil</keyword>
<dbReference type="OrthoDB" id="5422180at2"/>
<dbReference type="EMBL" id="ATHJ01000094">
    <property type="protein sequence ID" value="EPR39007.1"/>
    <property type="molecule type" value="Genomic_DNA"/>
</dbReference>
<evidence type="ECO:0000313" key="3">
    <source>
        <dbReference type="EMBL" id="EPR39007.1"/>
    </source>
</evidence>
<dbReference type="InterPro" id="IPR025392">
    <property type="entry name" value="DUF4124"/>
</dbReference>
<accession>S7TP50</accession>
<feature type="coiled-coil region" evidence="1">
    <location>
        <begin position="88"/>
        <end position="122"/>
    </location>
</feature>
<keyword evidence="4" id="KW-1185">Reference proteome</keyword>
<evidence type="ECO:0000313" key="4">
    <source>
        <dbReference type="Proteomes" id="UP000014977"/>
    </source>
</evidence>
<evidence type="ECO:0000259" key="2">
    <source>
        <dbReference type="Pfam" id="PF13511"/>
    </source>
</evidence>
<organism evidence="3 4">
    <name type="scientific">Desulfococcus multivorans DSM 2059</name>
    <dbReference type="NCBI Taxonomy" id="1121405"/>
    <lineage>
        <taxon>Bacteria</taxon>
        <taxon>Pseudomonadati</taxon>
        <taxon>Thermodesulfobacteriota</taxon>
        <taxon>Desulfobacteria</taxon>
        <taxon>Desulfobacterales</taxon>
        <taxon>Desulfococcaceae</taxon>
        <taxon>Desulfococcus</taxon>
    </lineage>
</organism>
<dbReference type="Pfam" id="PF13511">
    <property type="entry name" value="DUF4124"/>
    <property type="match status" value="1"/>
</dbReference>
<protein>
    <recommendedName>
        <fullName evidence="2">DUF4124 domain-containing protein</fullName>
    </recommendedName>
</protein>
<dbReference type="RefSeq" id="WP_020877079.1">
    <property type="nucleotide sequence ID" value="NZ_ATHJ01000094.1"/>
</dbReference>
<dbReference type="eggNOG" id="ENOG5033EZD">
    <property type="taxonomic scope" value="Bacteria"/>
</dbReference>
<evidence type="ECO:0000256" key="1">
    <source>
        <dbReference type="SAM" id="Coils"/>
    </source>
</evidence>
<feature type="domain" description="DUF4124" evidence="2">
    <location>
        <begin position="15"/>
        <end position="65"/>
    </location>
</feature>
<sequence>MKTLRCLIPVSLCWMLWISVLPVAAEIYRYADENGKIRYTDDLTRVPERRREKADEYIEFQASKPASGAVSDTKPDASFRDLKTEADLNAAGLRLEEIRETLEKERTRLIEEQQRLDKVRRVSNSKIGSRSYRKQLGQFQKDTEAYRAKRQAFEADLTRYNAQVETFNRDQTEKDVEPESD</sequence>
<reference evidence="3 4" key="1">
    <citation type="journal article" date="2013" name="Genome Announc.">
        <title>Draft genome sequences for three mercury-methylating, sulfate-reducing bacteria.</title>
        <authorList>
            <person name="Brown S.D."/>
            <person name="Hurt R.A.Jr."/>
            <person name="Gilmour C.C."/>
            <person name="Elias D.A."/>
        </authorList>
    </citation>
    <scope>NUCLEOTIDE SEQUENCE [LARGE SCALE GENOMIC DNA]</scope>
    <source>
        <strain evidence="3 4">DSM 2059</strain>
    </source>
</reference>
<dbReference type="Proteomes" id="UP000014977">
    <property type="component" value="Unassembled WGS sequence"/>
</dbReference>